<accession>A0A117NJ87</accession>
<gene>
    <name evidence="1" type="ORF">ABT39_MTgene1014</name>
</gene>
<proteinExistence type="predicted"/>
<keyword evidence="1" id="KW-0496">Mitochondrion</keyword>
<organism evidence="1">
    <name type="scientific">Picea glauca</name>
    <name type="common">White spruce</name>
    <name type="synonym">Pinus glauca</name>
    <dbReference type="NCBI Taxonomy" id="3330"/>
    <lineage>
        <taxon>Eukaryota</taxon>
        <taxon>Viridiplantae</taxon>
        <taxon>Streptophyta</taxon>
        <taxon>Embryophyta</taxon>
        <taxon>Tracheophyta</taxon>
        <taxon>Spermatophyta</taxon>
        <taxon>Pinopsida</taxon>
        <taxon>Pinidae</taxon>
        <taxon>Conifers I</taxon>
        <taxon>Pinales</taxon>
        <taxon>Pinaceae</taxon>
        <taxon>Picea</taxon>
    </lineage>
</organism>
<protein>
    <submittedName>
        <fullName evidence="1">Uncharacterized protein</fullName>
    </submittedName>
</protein>
<sequence>MMVYRSSEFASGLDKGGEECGSYLQPSVCYHACQFASYRSPSD</sequence>
<comment type="caution">
    <text evidence="1">The sequence shown here is derived from an EMBL/GenBank/DDBJ whole genome shotgun (WGS) entry which is preliminary data.</text>
</comment>
<evidence type="ECO:0000313" key="1">
    <source>
        <dbReference type="EMBL" id="KUM51168.1"/>
    </source>
</evidence>
<geneLocation type="mitochondrion" evidence="1"/>
<dbReference type="AlphaFoldDB" id="A0A117NJ87"/>
<name>A0A117NJ87_PICGL</name>
<dbReference type="EMBL" id="LKAM01000001">
    <property type="protein sequence ID" value="KUM51168.1"/>
    <property type="molecule type" value="Genomic_DNA"/>
</dbReference>
<reference evidence="1" key="1">
    <citation type="journal article" date="2015" name="Genome Biol. Evol.">
        <title>Organellar Genomes of White Spruce (Picea glauca): Assembly and Annotation.</title>
        <authorList>
            <person name="Jackman S.D."/>
            <person name="Warren R.L."/>
            <person name="Gibb E.A."/>
            <person name="Vandervalk B.P."/>
            <person name="Mohamadi H."/>
            <person name="Chu J."/>
            <person name="Raymond A."/>
            <person name="Pleasance S."/>
            <person name="Coope R."/>
            <person name="Wildung M.R."/>
            <person name="Ritland C.E."/>
            <person name="Bousquet J."/>
            <person name="Jones S.J."/>
            <person name="Bohlmann J."/>
            <person name="Birol I."/>
        </authorList>
    </citation>
    <scope>NUCLEOTIDE SEQUENCE [LARGE SCALE GENOMIC DNA]</scope>
    <source>
        <tissue evidence="1">Flushing bud</tissue>
    </source>
</reference>